<comment type="caution">
    <text evidence="6">The sequence shown here is derived from an EMBL/GenBank/DDBJ whole genome shotgun (WGS) entry which is preliminary data.</text>
</comment>
<dbReference type="CDD" id="cd01094">
    <property type="entry name" value="Alkanesulfonate_monoxygenase"/>
    <property type="match status" value="1"/>
</dbReference>
<dbReference type="OrthoDB" id="9814695at2"/>
<evidence type="ECO:0000259" key="5">
    <source>
        <dbReference type="Pfam" id="PF00296"/>
    </source>
</evidence>
<keyword evidence="1" id="KW-0285">Flavoprotein</keyword>
<evidence type="ECO:0000256" key="2">
    <source>
        <dbReference type="ARBA" id="ARBA00022643"/>
    </source>
</evidence>
<evidence type="ECO:0000256" key="3">
    <source>
        <dbReference type="ARBA" id="ARBA00023002"/>
    </source>
</evidence>
<name>A0A2P7QSX2_9SPHN</name>
<evidence type="ECO:0000313" key="7">
    <source>
        <dbReference type="Proteomes" id="UP000241167"/>
    </source>
</evidence>
<keyword evidence="3" id="KW-0560">Oxidoreductase</keyword>
<keyword evidence="7" id="KW-1185">Reference proteome</keyword>
<reference evidence="6 7" key="1">
    <citation type="submission" date="2018-03" db="EMBL/GenBank/DDBJ databases">
        <title>The draft genome of Sphingosinicella sp. GL-C-18.</title>
        <authorList>
            <person name="Liu L."/>
            <person name="Li L."/>
            <person name="Liang L."/>
            <person name="Zhang X."/>
            <person name="Wang T."/>
        </authorList>
    </citation>
    <scope>NUCLEOTIDE SEQUENCE [LARGE SCALE GENOMIC DNA]</scope>
    <source>
        <strain evidence="6 7">GL-C-18</strain>
    </source>
</reference>
<dbReference type="InterPro" id="IPR036661">
    <property type="entry name" value="Luciferase-like_sf"/>
</dbReference>
<protein>
    <submittedName>
        <fullName evidence="6">Alkanesulfonate monooxygenase</fullName>
    </submittedName>
</protein>
<sequence length="408" mass="44911">MLAAHHARANDAVTNVVSHRRFSCARDRFGSPLPKSRRRCKGRSIAKWRSKGNVVDRCEVSWFSALCDDDYEFLGVPDERLRSTLEHCRDIVLQAETGGFDNVLLPSGYALGIDTTAFAAAIAVLVRRIRLLMAVRIGESWPPQLARQIATIDRILGGRLTVNIISSDLPGEKLDSAPRYARTLEAMHILRTLLDGRPLDHDGTFWKLKLDPPRVTTVSGACPLFYFGGLSDDAREAAAKGADVYLMWPDRMEAVREIVADLRARAARHGRSLRFGYRVHVVVRETEAEARAAADRLLSRLDDAEGAAIRAKSLDSQSAGVRRQAELRETASREGYAEDNLWTGIGRARSGCGAAIVGDPDQVLAKLQAYRAEGIDAFILSGYPHAAEADLFARHVLPRLDHGPLEAG</sequence>
<evidence type="ECO:0000313" key="6">
    <source>
        <dbReference type="EMBL" id="PSJ41051.1"/>
    </source>
</evidence>
<organism evidence="6 7">
    <name type="scientific">Allosphingosinicella deserti</name>
    <dbReference type="NCBI Taxonomy" id="2116704"/>
    <lineage>
        <taxon>Bacteria</taxon>
        <taxon>Pseudomonadati</taxon>
        <taxon>Pseudomonadota</taxon>
        <taxon>Alphaproteobacteria</taxon>
        <taxon>Sphingomonadales</taxon>
        <taxon>Sphingomonadaceae</taxon>
        <taxon>Allosphingosinicella</taxon>
    </lineage>
</organism>
<dbReference type="GO" id="GO:0046306">
    <property type="term" value="P:alkanesulfonate catabolic process"/>
    <property type="evidence" value="ECO:0007669"/>
    <property type="project" value="TreeGrafter"/>
</dbReference>
<dbReference type="InterPro" id="IPR050172">
    <property type="entry name" value="SsuD_RutA_monooxygenase"/>
</dbReference>
<dbReference type="AlphaFoldDB" id="A0A2P7QSX2"/>
<dbReference type="SUPFAM" id="SSF51679">
    <property type="entry name" value="Bacterial luciferase-like"/>
    <property type="match status" value="1"/>
</dbReference>
<dbReference type="GO" id="GO:0008726">
    <property type="term" value="F:alkanesulfonate monooxygenase activity"/>
    <property type="evidence" value="ECO:0007669"/>
    <property type="project" value="TreeGrafter"/>
</dbReference>
<dbReference type="Proteomes" id="UP000241167">
    <property type="component" value="Unassembled WGS sequence"/>
</dbReference>
<evidence type="ECO:0000256" key="4">
    <source>
        <dbReference type="ARBA" id="ARBA00023033"/>
    </source>
</evidence>
<accession>A0A2P7QSX2</accession>
<dbReference type="PANTHER" id="PTHR42847:SF4">
    <property type="entry name" value="ALKANESULFONATE MONOOXYGENASE-RELATED"/>
    <property type="match status" value="1"/>
</dbReference>
<dbReference type="Gene3D" id="3.20.20.30">
    <property type="entry name" value="Luciferase-like domain"/>
    <property type="match status" value="1"/>
</dbReference>
<gene>
    <name evidence="6" type="ORF">C7I55_11805</name>
</gene>
<keyword evidence="4 6" id="KW-0503">Monooxygenase</keyword>
<dbReference type="PANTHER" id="PTHR42847">
    <property type="entry name" value="ALKANESULFONATE MONOOXYGENASE"/>
    <property type="match status" value="1"/>
</dbReference>
<evidence type="ECO:0000256" key="1">
    <source>
        <dbReference type="ARBA" id="ARBA00022630"/>
    </source>
</evidence>
<keyword evidence="2" id="KW-0288">FMN</keyword>
<feature type="domain" description="Luciferase-like" evidence="5">
    <location>
        <begin position="84"/>
        <end position="376"/>
    </location>
</feature>
<proteinExistence type="predicted"/>
<dbReference type="EMBL" id="PXYI01000003">
    <property type="protein sequence ID" value="PSJ41051.1"/>
    <property type="molecule type" value="Genomic_DNA"/>
</dbReference>
<dbReference type="InterPro" id="IPR011251">
    <property type="entry name" value="Luciferase-like_dom"/>
</dbReference>
<dbReference type="Pfam" id="PF00296">
    <property type="entry name" value="Bac_luciferase"/>
    <property type="match status" value="1"/>
</dbReference>